<dbReference type="InterPro" id="IPR036597">
    <property type="entry name" value="Fido-like_dom_sf"/>
</dbReference>
<dbReference type="Pfam" id="PF02661">
    <property type="entry name" value="Fic"/>
    <property type="match status" value="1"/>
</dbReference>
<evidence type="ECO:0000259" key="1">
    <source>
        <dbReference type="PROSITE" id="PS51459"/>
    </source>
</evidence>
<comment type="caution">
    <text evidence="2">The sequence shown here is derived from an EMBL/GenBank/DDBJ whole genome shotgun (WGS) entry which is preliminary data.</text>
</comment>
<reference evidence="2 3" key="1">
    <citation type="submission" date="2011-08" db="EMBL/GenBank/DDBJ databases">
        <title>The Genome Sequence of Selenomonas noxia F0398.</title>
        <authorList>
            <consortium name="The Broad Institute Genome Sequencing Platform"/>
            <person name="Earl A."/>
            <person name="Ward D."/>
            <person name="Feldgarden M."/>
            <person name="Gevers D."/>
            <person name="Izard J."/>
            <person name="Ganesan A."/>
            <person name="Blanton J.M."/>
            <person name="Baranova O.V."/>
            <person name="Tanner A.C."/>
            <person name="Dewhirst F.E."/>
            <person name="Young S.K."/>
            <person name="Zeng Q."/>
            <person name="Gargeya S."/>
            <person name="Fitzgerald M."/>
            <person name="Haas B."/>
            <person name="Abouelleil A."/>
            <person name="Alvarado L."/>
            <person name="Arachchi H.M."/>
            <person name="Berlin A."/>
            <person name="Brown A."/>
            <person name="Chapman S.B."/>
            <person name="Chen Z."/>
            <person name="Dunbar C."/>
            <person name="Freedman E."/>
            <person name="Gearin G."/>
            <person name="Gellesch M."/>
            <person name="Goldberg J."/>
            <person name="Griggs A."/>
            <person name="Gujja S."/>
            <person name="Heiman D."/>
            <person name="Howarth C."/>
            <person name="Larson L."/>
            <person name="Lui A."/>
            <person name="MacDonald P.J.P."/>
            <person name="Montmayeur A."/>
            <person name="Murphy C."/>
            <person name="Neiman D."/>
            <person name="Pearson M."/>
            <person name="Priest M."/>
            <person name="Roberts A."/>
            <person name="Saif S."/>
            <person name="Shea T."/>
            <person name="Shenoy N."/>
            <person name="Sisk P."/>
            <person name="Stolte C."/>
            <person name="Sykes S."/>
            <person name="Wortman J."/>
            <person name="Nusbaum C."/>
            <person name="Birren B."/>
        </authorList>
    </citation>
    <scope>NUCLEOTIDE SEQUENCE [LARGE SCALE GENOMIC DNA]</scope>
    <source>
        <strain evidence="2 3">F0398</strain>
    </source>
</reference>
<dbReference type="InterPro" id="IPR040198">
    <property type="entry name" value="Fido_containing"/>
</dbReference>
<name>A0ABN0DPV1_9FIRM</name>
<gene>
    <name evidence="2" type="ORF">HMPREF9432_01239</name>
</gene>
<dbReference type="Proteomes" id="UP000003175">
    <property type="component" value="Unassembled WGS sequence"/>
</dbReference>
<proteinExistence type="predicted"/>
<accession>A0ABN0DPV1</accession>
<dbReference type="SUPFAM" id="SSF140931">
    <property type="entry name" value="Fic-like"/>
    <property type="match status" value="1"/>
</dbReference>
<dbReference type="PANTHER" id="PTHR13504">
    <property type="entry name" value="FIDO DOMAIN-CONTAINING PROTEIN DDB_G0283145"/>
    <property type="match status" value="1"/>
</dbReference>
<evidence type="ECO:0000313" key="2">
    <source>
        <dbReference type="EMBL" id="EHG24789.1"/>
    </source>
</evidence>
<dbReference type="InterPro" id="IPR003812">
    <property type="entry name" value="Fido"/>
</dbReference>
<sequence length="401" mass="46096">MAYESLVLLYRKNAARWAAEHRQRRNSPMTRHLPIALQEYGRAQSYPAFYCYTEELALLQEAIGRDFTTLLGMIGHIPKAGIEQFLHTCMVEEILATNAIEGVHSTKREIRAAMETAPADRMRMRLGGVVNKYARILQGEEIPLDTAADVRALFDSFIADEIRRDDPANLPDGQLFRKGSVDIVSPSQKVIHRGSYPEKKIMHEMGYALALLHEESMPLLFRIAVFHYLFGYIHPFYDGNGRMSRFITTYFLARELHPTIAFQLSLLIKKRRKGYYKLFADTTSEFNRGDLTPFIIGTLRFIYEAVRFTGDALDDRLRRYRAYHGRVMNAVHDKKLRNVYDILLQAAVFSDVGATVAEIAEALDQTETTVYAKLKSIPEEHMIQHRSSRPYHYMLCLDAFA</sequence>
<protein>
    <recommendedName>
        <fullName evidence="1">Fido domain-containing protein</fullName>
    </recommendedName>
</protein>
<feature type="domain" description="Fido" evidence="1">
    <location>
        <begin position="145"/>
        <end position="297"/>
    </location>
</feature>
<dbReference type="PROSITE" id="PS51459">
    <property type="entry name" value="FIDO"/>
    <property type="match status" value="1"/>
</dbReference>
<dbReference type="PANTHER" id="PTHR13504:SF40">
    <property type="entry name" value="FIDO DOMAIN-CONTAINING PROTEIN"/>
    <property type="match status" value="1"/>
</dbReference>
<evidence type="ECO:0000313" key="3">
    <source>
        <dbReference type="Proteomes" id="UP000003175"/>
    </source>
</evidence>
<dbReference type="Gene3D" id="1.10.3290.10">
    <property type="entry name" value="Fido-like domain"/>
    <property type="match status" value="1"/>
</dbReference>
<dbReference type="RefSeq" id="WP_006696504.1">
    <property type="nucleotide sequence ID" value="NZ_JH376859.1"/>
</dbReference>
<keyword evidence="3" id="KW-1185">Reference proteome</keyword>
<organism evidence="2 3">
    <name type="scientific">Selenomonas noxia F0398</name>
    <dbReference type="NCBI Taxonomy" id="702437"/>
    <lineage>
        <taxon>Bacteria</taxon>
        <taxon>Bacillati</taxon>
        <taxon>Bacillota</taxon>
        <taxon>Negativicutes</taxon>
        <taxon>Selenomonadales</taxon>
        <taxon>Selenomonadaceae</taxon>
        <taxon>Selenomonas</taxon>
    </lineage>
</organism>
<dbReference type="EMBL" id="ADGH01000010">
    <property type="protein sequence ID" value="EHG24789.1"/>
    <property type="molecule type" value="Genomic_DNA"/>
</dbReference>